<accession>A0ABV0TJ09</accession>
<dbReference type="EMBL" id="JAHRIQ010036047">
    <property type="protein sequence ID" value="MEQ2232779.1"/>
    <property type="molecule type" value="Genomic_DNA"/>
</dbReference>
<protein>
    <submittedName>
        <fullName evidence="2">Uncharacterized protein</fullName>
    </submittedName>
</protein>
<keyword evidence="3" id="KW-1185">Reference proteome</keyword>
<evidence type="ECO:0000313" key="3">
    <source>
        <dbReference type="Proteomes" id="UP001482620"/>
    </source>
</evidence>
<feature type="non-terminal residue" evidence="2">
    <location>
        <position position="1"/>
    </location>
</feature>
<name>A0ABV0TJ09_9TELE</name>
<evidence type="ECO:0000256" key="1">
    <source>
        <dbReference type="SAM" id="MobiDB-lite"/>
    </source>
</evidence>
<proteinExistence type="predicted"/>
<organism evidence="2 3">
    <name type="scientific">Ilyodon furcidens</name>
    <name type="common">goldbreast splitfin</name>
    <dbReference type="NCBI Taxonomy" id="33524"/>
    <lineage>
        <taxon>Eukaryota</taxon>
        <taxon>Metazoa</taxon>
        <taxon>Chordata</taxon>
        <taxon>Craniata</taxon>
        <taxon>Vertebrata</taxon>
        <taxon>Euteleostomi</taxon>
        <taxon>Actinopterygii</taxon>
        <taxon>Neopterygii</taxon>
        <taxon>Teleostei</taxon>
        <taxon>Neoteleostei</taxon>
        <taxon>Acanthomorphata</taxon>
        <taxon>Ovalentaria</taxon>
        <taxon>Atherinomorphae</taxon>
        <taxon>Cyprinodontiformes</taxon>
        <taxon>Goodeidae</taxon>
        <taxon>Ilyodon</taxon>
    </lineage>
</organism>
<feature type="region of interest" description="Disordered" evidence="1">
    <location>
        <begin position="119"/>
        <end position="152"/>
    </location>
</feature>
<comment type="caution">
    <text evidence="2">The sequence shown here is derived from an EMBL/GenBank/DDBJ whole genome shotgun (WGS) entry which is preliminary data.</text>
</comment>
<gene>
    <name evidence="2" type="ORF">ILYODFUR_014982</name>
</gene>
<sequence>PCCHINCTSSAPYWAPSSAAPQRVLTTEKKEPVPLGRDYILNTCVCATTSELTMTRRTIQGCWGVPAFPESFSGHWSQGGSCLLTQPGLPSARPCSFSLLCATLERNWGQTRSGTASYCRSQPGLHPPSQLVSQPGKPTPHPKLSARPLCGA</sequence>
<dbReference type="Proteomes" id="UP001482620">
    <property type="component" value="Unassembled WGS sequence"/>
</dbReference>
<reference evidence="2 3" key="1">
    <citation type="submission" date="2021-06" db="EMBL/GenBank/DDBJ databases">
        <authorList>
            <person name="Palmer J.M."/>
        </authorList>
    </citation>
    <scope>NUCLEOTIDE SEQUENCE [LARGE SCALE GENOMIC DNA]</scope>
    <source>
        <strain evidence="3">if_2019</strain>
        <tissue evidence="2">Muscle</tissue>
    </source>
</reference>
<evidence type="ECO:0000313" key="2">
    <source>
        <dbReference type="EMBL" id="MEQ2232779.1"/>
    </source>
</evidence>